<accession>A0AB39QGS3</accession>
<gene>
    <name evidence="9" type="ORF">AB5J52_09115</name>
</gene>
<comment type="subcellular location">
    <subcellularLocation>
        <location evidence="1 7">Cell membrane</location>
        <topology evidence="1 7">Multi-pass membrane protein</topology>
    </subcellularLocation>
</comment>
<evidence type="ECO:0000256" key="7">
    <source>
        <dbReference type="RuleBase" id="RU363032"/>
    </source>
</evidence>
<organism evidence="9">
    <name type="scientific">Streptomyces sp. R39</name>
    <dbReference type="NCBI Taxonomy" id="3238631"/>
    <lineage>
        <taxon>Bacteria</taxon>
        <taxon>Bacillati</taxon>
        <taxon>Actinomycetota</taxon>
        <taxon>Actinomycetes</taxon>
        <taxon>Kitasatosporales</taxon>
        <taxon>Streptomycetaceae</taxon>
        <taxon>Streptomyces</taxon>
    </lineage>
</organism>
<dbReference type="InterPro" id="IPR035906">
    <property type="entry name" value="MetI-like_sf"/>
</dbReference>
<keyword evidence="2 7" id="KW-0813">Transport</keyword>
<dbReference type="Pfam" id="PF00528">
    <property type="entry name" value="BPD_transp_1"/>
    <property type="match status" value="1"/>
</dbReference>
<sequence length="338" mass="35313">MSAPTHVGRTGIGALFASRRLIFAHPQLTFVAKRLRRFILSLLALVTASFAMIHMVPGDPVRAALGPSASQALVDQTRTQLGLNRSLAGQFFSYLHGVLSGDLGSSIIQREPVGAVLQQRLPATAALAVAALLLTIVVGVSAGMLTGALGSDGRRRATDYAFTVTTGLFAAVPEYLLGVGLVYVLAVSLGWFPVAGHAGLSSYVLPVVALAAGPAAVIARMVRVETRRALREGYVLTARSKRLSGRVVYLRHLLPNVLTSVLTFSGLLFGGLIAGTVVVENVFAWPGVGATIVTAITGKDYALVQGIVLVYGAAILAVNLLVDVAIAAIDPRSSLLDR</sequence>
<evidence type="ECO:0000256" key="4">
    <source>
        <dbReference type="ARBA" id="ARBA00022692"/>
    </source>
</evidence>
<dbReference type="RefSeq" id="WP_369221836.1">
    <property type="nucleotide sequence ID" value="NZ_CP163441.1"/>
</dbReference>
<keyword evidence="4 7" id="KW-0812">Transmembrane</keyword>
<feature type="transmembrane region" description="Helical" evidence="7">
    <location>
        <begin position="38"/>
        <end position="56"/>
    </location>
</feature>
<evidence type="ECO:0000256" key="2">
    <source>
        <dbReference type="ARBA" id="ARBA00022448"/>
    </source>
</evidence>
<evidence type="ECO:0000313" key="9">
    <source>
        <dbReference type="EMBL" id="XDQ42405.1"/>
    </source>
</evidence>
<evidence type="ECO:0000259" key="8">
    <source>
        <dbReference type="PROSITE" id="PS50928"/>
    </source>
</evidence>
<protein>
    <submittedName>
        <fullName evidence="9">ABC transporter permease</fullName>
    </submittedName>
</protein>
<dbReference type="EMBL" id="CP163441">
    <property type="protein sequence ID" value="XDQ42405.1"/>
    <property type="molecule type" value="Genomic_DNA"/>
</dbReference>
<feature type="transmembrane region" description="Helical" evidence="7">
    <location>
        <begin position="125"/>
        <end position="149"/>
    </location>
</feature>
<keyword evidence="6 7" id="KW-0472">Membrane</keyword>
<keyword evidence="3" id="KW-1003">Cell membrane</keyword>
<dbReference type="Pfam" id="PF19300">
    <property type="entry name" value="BPD_transp_1_N"/>
    <property type="match status" value="1"/>
</dbReference>
<dbReference type="InterPro" id="IPR045621">
    <property type="entry name" value="BPD_transp_1_N"/>
</dbReference>
<dbReference type="PROSITE" id="PS50928">
    <property type="entry name" value="ABC_TM1"/>
    <property type="match status" value="1"/>
</dbReference>
<dbReference type="GO" id="GO:0005886">
    <property type="term" value="C:plasma membrane"/>
    <property type="evidence" value="ECO:0007669"/>
    <property type="project" value="UniProtKB-SubCell"/>
</dbReference>
<feature type="domain" description="ABC transmembrane type-1" evidence="8">
    <location>
        <begin position="121"/>
        <end position="322"/>
    </location>
</feature>
<evidence type="ECO:0000256" key="1">
    <source>
        <dbReference type="ARBA" id="ARBA00004651"/>
    </source>
</evidence>
<evidence type="ECO:0000256" key="5">
    <source>
        <dbReference type="ARBA" id="ARBA00022989"/>
    </source>
</evidence>
<dbReference type="PANTHER" id="PTHR43163:SF6">
    <property type="entry name" value="DIPEPTIDE TRANSPORT SYSTEM PERMEASE PROTEIN DPPB-RELATED"/>
    <property type="match status" value="1"/>
</dbReference>
<reference evidence="9" key="1">
    <citation type="submission" date="2024-07" db="EMBL/GenBank/DDBJ databases">
        <authorList>
            <person name="Yu S.T."/>
        </authorList>
    </citation>
    <scope>NUCLEOTIDE SEQUENCE</scope>
    <source>
        <strain evidence="9">R39</strain>
    </source>
</reference>
<dbReference type="SUPFAM" id="SSF161098">
    <property type="entry name" value="MetI-like"/>
    <property type="match status" value="1"/>
</dbReference>
<evidence type="ECO:0000256" key="3">
    <source>
        <dbReference type="ARBA" id="ARBA00022475"/>
    </source>
</evidence>
<feature type="transmembrane region" description="Helical" evidence="7">
    <location>
        <begin position="203"/>
        <end position="222"/>
    </location>
</feature>
<feature type="transmembrane region" description="Helical" evidence="7">
    <location>
        <begin position="308"/>
        <end position="329"/>
    </location>
</feature>
<keyword evidence="5 7" id="KW-1133">Transmembrane helix</keyword>
<comment type="similarity">
    <text evidence="7">Belongs to the binding-protein-dependent transport system permease family.</text>
</comment>
<feature type="transmembrane region" description="Helical" evidence="7">
    <location>
        <begin position="161"/>
        <end position="191"/>
    </location>
</feature>
<dbReference type="InterPro" id="IPR000515">
    <property type="entry name" value="MetI-like"/>
</dbReference>
<dbReference type="AlphaFoldDB" id="A0AB39QGS3"/>
<dbReference type="Gene3D" id="1.10.3720.10">
    <property type="entry name" value="MetI-like"/>
    <property type="match status" value="1"/>
</dbReference>
<dbReference type="GO" id="GO:0071916">
    <property type="term" value="F:dipeptide transmembrane transporter activity"/>
    <property type="evidence" value="ECO:0007669"/>
    <property type="project" value="TreeGrafter"/>
</dbReference>
<feature type="transmembrane region" description="Helical" evidence="7">
    <location>
        <begin position="253"/>
        <end position="279"/>
    </location>
</feature>
<dbReference type="PANTHER" id="PTHR43163">
    <property type="entry name" value="DIPEPTIDE TRANSPORT SYSTEM PERMEASE PROTEIN DPPB-RELATED"/>
    <property type="match status" value="1"/>
</dbReference>
<proteinExistence type="inferred from homology"/>
<name>A0AB39QGS3_9ACTN</name>
<dbReference type="CDD" id="cd06261">
    <property type="entry name" value="TM_PBP2"/>
    <property type="match status" value="1"/>
</dbReference>
<evidence type="ECO:0000256" key="6">
    <source>
        <dbReference type="ARBA" id="ARBA00023136"/>
    </source>
</evidence>